<dbReference type="SUPFAM" id="SSF46689">
    <property type="entry name" value="Homeodomain-like"/>
    <property type="match status" value="2"/>
</dbReference>
<dbReference type="InterPro" id="IPR018062">
    <property type="entry name" value="HTH_AraC-typ_CS"/>
</dbReference>
<organism evidence="5 6">
    <name type="scientific">Gordonibacter faecis</name>
    <dbReference type="NCBI Taxonomy" id="3047475"/>
    <lineage>
        <taxon>Bacteria</taxon>
        <taxon>Bacillati</taxon>
        <taxon>Actinomycetota</taxon>
        <taxon>Coriobacteriia</taxon>
        <taxon>Eggerthellales</taxon>
        <taxon>Eggerthellaceae</taxon>
        <taxon>Gordonibacter</taxon>
    </lineage>
</organism>
<dbReference type="InterPro" id="IPR009057">
    <property type="entry name" value="Homeodomain-like_sf"/>
</dbReference>
<evidence type="ECO:0000313" key="5">
    <source>
        <dbReference type="EMBL" id="MDJ1650030.1"/>
    </source>
</evidence>
<evidence type="ECO:0000256" key="1">
    <source>
        <dbReference type="ARBA" id="ARBA00023015"/>
    </source>
</evidence>
<keyword evidence="1" id="KW-0805">Transcription regulation</keyword>
<keyword evidence="2" id="KW-0238">DNA-binding</keyword>
<dbReference type="PANTHER" id="PTHR47893:SF1">
    <property type="entry name" value="REGULATORY PROTEIN PCHR"/>
    <property type="match status" value="1"/>
</dbReference>
<evidence type="ECO:0000256" key="3">
    <source>
        <dbReference type="ARBA" id="ARBA00023163"/>
    </source>
</evidence>
<feature type="domain" description="HTH araC/xylS-type" evidence="4">
    <location>
        <begin position="233"/>
        <end position="331"/>
    </location>
</feature>
<dbReference type="PROSITE" id="PS00041">
    <property type="entry name" value="HTH_ARAC_FAMILY_1"/>
    <property type="match status" value="1"/>
</dbReference>
<accession>A0ABT7DPF4</accession>
<evidence type="ECO:0000313" key="6">
    <source>
        <dbReference type="Proteomes" id="UP001232750"/>
    </source>
</evidence>
<name>A0ABT7DPF4_9ACTN</name>
<dbReference type="Proteomes" id="UP001232750">
    <property type="component" value="Unassembled WGS sequence"/>
</dbReference>
<dbReference type="PRINTS" id="PR00032">
    <property type="entry name" value="HTHARAC"/>
</dbReference>
<dbReference type="PANTHER" id="PTHR47893">
    <property type="entry name" value="REGULATORY PROTEIN PCHR"/>
    <property type="match status" value="1"/>
</dbReference>
<keyword evidence="3" id="KW-0804">Transcription</keyword>
<dbReference type="InterPro" id="IPR020449">
    <property type="entry name" value="Tscrpt_reg_AraC-type_HTH"/>
</dbReference>
<dbReference type="Pfam" id="PF12833">
    <property type="entry name" value="HTH_18"/>
    <property type="match status" value="1"/>
</dbReference>
<sequence length="333" mass="36563">MDIPSDIFSSRGLLPARVLGDAPERAIEGEVRIDINGDSGLLEIETESGAGSMSLVEPLPGIMISFNDFHMERCVSGFSTSAEVLCVDWCEEGRLEQPMAGGSCAYVAAGDIKVDDRSNHSGEFLLPTGRYRGVTVTYEVERAQRSILRALEGFPVDLRRLRRRYCLDGTPFLLHRCEGAAHIFSELSVTPERIRKSYCQIKALELLLLLHVLDPLPANGMAYFPKSQVARVKQVRDSIARDLSSTVTVEEAASLAHMPLTTFKACFKGVYGSSPAAYFRRLKMDLAAQLLRESEMKVADIGAAVGYDSPSKFSAAFKSAWGVSPAGYRRSLR</sequence>
<evidence type="ECO:0000256" key="2">
    <source>
        <dbReference type="ARBA" id="ARBA00023125"/>
    </source>
</evidence>
<dbReference type="InterPro" id="IPR018060">
    <property type="entry name" value="HTH_AraC"/>
</dbReference>
<protein>
    <submittedName>
        <fullName evidence="5">AraC family transcriptional regulator</fullName>
    </submittedName>
</protein>
<dbReference type="PROSITE" id="PS01124">
    <property type="entry name" value="HTH_ARAC_FAMILY_2"/>
    <property type="match status" value="1"/>
</dbReference>
<reference evidence="5 6" key="1">
    <citation type="submission" date="2023-05" db="EMBL/GenBank/DDBJ databases">
        <title>Gordonibacter KGMB12511T sp. nov., isolated from faeces of healthy Korean.</title>
        <authorList>
            <person name="Kim H.S."/>
            <person name="Kim J.-S."/>
            <person name="Suh M.K."/>
            <person name="Eom M.K."/>
            <person name="Do H.E."/>
            <person name="Lee J.-S."/>
        </authorList>
    </citation>
    <scope>NUCLEOTIDE SEQUENCE [LARGE SCALE GENOMIC DNA]</scope>
    <source>
        <strain evidence="5 6">KGMB12511</strain>
    </source>
</reference>
<dbReference type="Gene3D" id="1.10.10.60">
    <property type="entry name" value="Homeodomain-like"/>
    <property type="match status" value="2"/>
</dbReference>
<proteinExistence type="predicted"/>
<keyword evidence="6" id="KW-1185">Reference proteome</keyword>
<dbReference type="EMBL" id="JASJEU010000008">
    <property type="protein sequence ID" value="MDJ1650030.1"/>
    <property type="molecule type" value="Genomic_DNA"/>
</dbReference>
<gene>
    <name evidence="5" type="ORF">QNJ86_04405</name>
</gene>
<dbReference type="InterPro" id="IPR053142">
    <property type="entry name" value="PchR_regulatory_protein"/>
</dbReference>
<comment type="caution">
    <text evidence="5">The sequence shown here is derived from an EMBL/GenBank/DDBJ whole genome shotgun (WGS) entry which is preliminary data.</text>
</comment>
<dbReference type="RefSeq" id="WP_283831379.1">
    <property type="nucleotide sequence ID" value="NZ_JASJEU010000008.1"/>
</dbReference>
<evidence type="ECO:0000259" key="4">
    <source>
        <dbReference type="PROSITE" id="PS01124"/>
    </source>
</evidence>
<dbReference type="SMART" id="SM00342">
    <property type="entry name" value="HTH_ARAC"/>
    <property type="match status" value="1"/>
</dbReference>